<evidence type="ECO:0000256" key="4">
    <source>
        <dbReference type="ARBA" id="ARBA00022597"/>
    </source>
</evidence>
<gene>
    <name evidence="11" type="ORF">EQM13_00700</name>
</gene>
<keyword evidence="3" id="KW-1003">Cell membrane</keyword>
<dbReference type="GO" id="GO:0005886">
    <property type="term" value="C:plasma membrane"/>
    <property type="evidence" value="ECO:0007669"/>
    <property type="project" value="UniProtKB-SubCell"/>
</dbReference>
<evidence type="ECO:0000256" key="8">
    <source>
        <dbReference type="ARBA" id="ARBA00023136"/>
    </source>
</evidence>
<dbReference type="EMBL" id="CP035282">
    <property type="protein sequence ID" value="QAT60192.1"/>
    <property type="molecule type" value="Genomic_DNA"/>
</dbReference>
<keyword evidence="5" id="KW-0598">Phosphotransferase system</keyword>
<dbReference type="Pfam" id="PF03611">
    <property type="entry name" value="EIIC-GAT"/>
    <property type="match status" value="1"/>
</dbReference>
<sequence>MVIIQKILDLGPVVMLPIMIFLLGLFFRMKIGAALKAGLLVGIGFQGLNLVVNLLMSSISPATEYYKAMGKGFTTVDIGFAAIGGASWGVPFAAIAVLIIVAINIILLRLKVTNVMNIDIWNFIHFLIPGALAYALFGNILLGLGVTVVFGVLTLYAAQKVAPRWQEYFGLEGTTCSTFSFITLTYPASLLINKIIDFIPGLNKVDISMDKIANKLGFFGDPAVVGLFVGIFLGILTKQPWAVCLTMAIGIAAVLNLLPRMVSVMMEGLSSVGNSVQEYMKRKMGNETKLNIGMDIALSLGDPAVITVTVLCIPIVILFAFIIPNMTYFPVGLLGAVCYVIPMCAMASDGNVLRTFISSVINLFFVVLLSNYFAPEATEMMKVTGVKVSGMITDGHFGFNIGNIIIGFLSKVLR</sequence>
<feature type="transmembrane region" description="Helical" evidence="9">
    <location>
        <begin position="92"/>
        <end position="110"/>
    </location>
</feature>
<reference evidence="12" key="1">
    <citation type="submission" date="2019-01" db="EMBL/GenBank/DDBJ databases">
        <title>Draft genomes of a novel of Sporanaerobacter strains.</title>
        <authorList>
            <person name="Ma S."/>
        </authorList>
    </citation>
    <scope>NUCLEOTIDE SEQUENCE [LARGE SCALE GENOMIC DNA]</scope>
    <source>
        <strain evidence="12">NJN-17</strain>
    </source>
</reference>
<feature type="transmembrane region" description="Helical" evidence="9">
    <location>
        <begin position="355"/>
        <end position="375"/>
    </location>
</feature>
<feature type="transmembrane region" description="Helical" evidence="9">
    <location>
        <begin position="178"/>
        <end position="196"/>
    </location>
</feature>
<evidence type="ECO:0000313" key="11">
    <source>
        <dbReference type="EMBL" id="QAT60192.1"/>
    </source>
</evidence>
<feature type="transmembrane region" description="Helical" evidence="9">
    <location>
        <begin position="304"/>
        <end position="323"/>
    </location>
</feature>
<feature type="transmembrane region" description="Helical" evidence="9">
    <location>
        <begin position="7"/>
        <end position="27"/>
    </location>
</feature>
<dbReference type="KEGG" id="spoa:EQM13_00700"/>
<dbReference type="PANTHER" id="PTHR37324">
    <property type="entry name" value="PTS SYSTEM GALACTITOL-SPECIFIC EIIC COMPONENT"/>
    <property type="match status" value="1"/>
</dbReference>
<evidence type="ECO:0000256" key="3">
    <source>
        <dbReference type="ARBA" id="ARBA00022475"/>
    </source>
</evidence>
<evidence type="ECO:0000256" key="7">
    <source>
        <dbReference type="ARBA" id="ARBA00022989"/>
    </source>
</evidence>
<dbReference type="Proteomes" id="UP000287969">
    <property type="component" value="Chromosome"/>
</dbReference>
<dbReference type="PANTHER" id="PTHR37324:SF2">
    <property type="entry name" value="PTS SYSTEM GALACTITOL-SPECIFIC EIIC COMPONENT"/>
    <property type="match status" value="1"/>
</dbReference>
<evidence type="ECO:0000256" key="5">
    <source>
        <dbReference type="ARBA" id="ARBA00022683"/>
    </source>
</evidence>
<dbReference type="GO" id="GO:0015577">
    <property type="term" value="F:galactitol transmembrane transporter activity"/>
    <property type="evidence" value="ECO:0007669"/>
    <property type="project" value="InterPro"/>
</dbReference>
<dbReference type="InterPro" id="IPR013014">
    <property type="entry name" value="PTS_EIIC_2"/>
</dbReference>
<dbReference type="InterPro" id="IPR004703">
    <property type="entry name" value="PTS_sugar-sp_permease"/>
</dbReference>
<evidence type="ECO:0000256" key="9">
    <source>
        <dbReference type="SAM" id="Phobius"/>
    </source>
</evidence>
<feature type="transmembrane region" description="Helical" evidence="9">
    <location>
        <begin position="216"/>
        <end position="234"/>
    </location>
</feature>
<name>A0A410Q8A3_9FIRM</name>
<keyword evidence="8 9" id="KW-0472">Membrane</keyword>
<dbReference type="InterPro" id="IPR013853">
    <property type="entry name" value="EIIC-GAT"/>
</dbReference>
<feature type="transmembrane region" description="Helical" evidence="9">
    <location>
        <begin position="240"/>
        <end position="258"/>
    </location>
</feature>
<organism evidence="11 12">
    <name type="scientific">Acidilutibacter cellobiosedens</name>
    <dbReference type="NCBI Taxonomy" id="2507161"/>
    <lineage>
        <taxon>Bacteria</taxon>
        <taxon>Bacillati</taxon>
        <taxon>Bacillota</taxon>
        <taxon>Tissierellia</taxon>
        <taxon>Tissierellales</taxon>
        <taxon>Acidilutibacteraceae</taxon>
        <taxon>Acidilutibacter</taxon>
    </lineage>
</organism>
<feature type="transmembrane region" description="Helical" evidence="9">
    <location>
        <begin position="33"/>
        <end position="56"/>
    </location>
</feature>
<feature type="domain" description="PTS EIIC type-2" evidence="10">
    <location>
        <begin position="4"/>
        <end position="414"/>
    </location>
</feature>
<dbReference type="PROSITE" id="PS51104">
    <property type="entry name" value="PTS_EIIC_TYPE_2"/>
    <property type="match status" value="1"/>
</dbReference>
<keyword evidence="7 9" id="KW-1133">Transmembrane helix</keyword>
<evidence type="ECO:0000259" key="10">
    <source>
        <dbReference type="PROSITE" id="PS51104"/>
    </source>
</evidence>
<evidence type="ECO:0000313" key="12">
    <source>
        <dbReference type="Proteomes" id="UP000287969"/>
    </source>
</evidence>
<evidence type="ECO:0000256" key="2">
    <source>
        <dbReference type="ARBA" id="ARBA00022448"/>
    </source>
</evidence>
<dbReference type="AlphaFoldDB" id="A0A410Q8A3"/>
<feature type="transmembrane region" description="Helical" evidence="9">
    <location>
        <begin position="329"/>
        <end position="348"/>
    </location>
</feature>
<evidence type="ECO:0000256" key="6">
    <source>
        <dbReference type="ARBA" id="ARBA00022692"/>
    </source>
</evidence>
<feature type="transmembrane region" description="Helical" evidence="9">
    <location>
        <begin position="131"/>
        <end position="158"/>
    </location>
</feature>
<dbReference type="GO" id="GO:0009401">
    <property type="term" value="P:phosphoenolpyruvate-dependent sugar phosphotransferase system"/>
    <property type="evidence" value="ECO:0007669"/>
    <property type="project" value="UniProtKB-KW"/>
</dbReference>
<keyword evidence="6 9" id="KW-0812">Transmembrane</keyword>
<keyword evidence="4" id="KW-0762">Sugar transport</keyword>
<dbReference type="OrthoDB" id="9787936at2"/>
<dbReference type="PIRSF" id="PIRSF006304">
    <property type="entry name" value="GatC"/>
    <property type="match status" value="1"/>
</dbReference>
<comment type="subcellular location">
    <subcellularLocation>
        <location evidence="1">Cell membrane</location>
        <topology evidence="1">Multi-pass membrane protein</topology>
    </subcellularLocation>
</comment>
<dbReference type="RefSeq" id="WP_071140600.1">
    <property type="nucleotide sequence ID" value="NZ_CP035282.1"/>
</dbReference>
<keyword evidence="2" id="KW-0813">Transport</keyword>
<proteinExistence type="predicted"/>
<protein>
    <submittedName>
        <fullName evidence="11">PTS galactitol transporter subunit IIC</fullName>
    </submittedName>
</protein>
<evidence type="ECO:0000256" key="1">
    <source>
        <dbReference type="ARBA" id="ARBA00004651"/>
    </source>
</evidence>
<accession>A0A410Q8A3</accession>
<keyword evidence="12" id="KW-1185">Reference proteome</keyword>